<comment type="caution">
    <text evidence="1">The sequence shown here is derived from an EMBL/GenBank/DDBJ whole genome shotgun (WGS) entry which is preliminary data.</text>
</comment>
<evidence type="ECO:0000313" key="2">
    <source>
        <dbReference type="Proteomes" id="UP001163046"/>
    </source>
</evidence>
<dbReference type="Proteomes" id="UP001163046">
    <property type="component" value="Unassembled WGS sequence"/>
</dbReference>
<name>A0A9W9ZMH8_9CNID</name>
<feature type="non-terminal residue" evidence="1">
    <location>
        <position position="1"/>
    </location>
</feature>
<protein>
    <submittedName>
        <fullName evidence="1">Uncharacterized protein</fullName>
    </submittedName>
</protein>
<gene>
    <name evidence="1" type="ORF">OS493_023418</name>
</gene>
<dbReference type="EMBL" id="MU825890">
    <property type="protein sequence ID" value="KAJ7384095.1"/>
    <property type="molecule type" value="Genomic_DNA"/>
</dbReference>
<proteinExistence type="predicted"/>
<sequence>SGSALGQTNDPIVSLAHRAVIEKGDLHGRLKTRFRGFGGDPCKLVNAIRRQRFLCQPQMLRHVTLK</sequence>
<reference evidence="1" key="1">
    <citation type="submission" date="2023-01" db="EMBL/GenBank/DDBJ databases">
        <title>Genome assembly of the deep-sea coral Lophelia pertusa.</title>
        <authorList>
            <person name="Herrera S."/>
            <person name="Cordes E."/>
        </authorList>
    </citation>
    <scope>NUCLEOTIDE SEQUENCE</scope>
    <source>
        <strain evidence="1">USNM1676648</strain>
        <tissue evidence="1">Polyp</tissue>
    </source>
</reference>
<accession>A0A9W9ZMH8</accession>
<evidence type="ECO:0000313" key="1">
    <source>
        <dbReference type="EMBL" id="KAJ7384095.1"/>
    </source>
</evidence>
<organism evidence="1 2">
    <name type="scientific">Desmophyllum pertusum</name>
    <dbReference type="NCBI Taxonomy" id="174260"/>
    <lineage>
        <taxon>Eukaryota</taxon>
        <taxon>Metazoa</taxon>
        <taxon>Cnidaria</taxon>
        <taxon>Anthozoa</taxon>
        <taxon>Hexacorallia</taxon>
        <taxon>Scleractinia</taxon>
        <taxon>Caryophylliina</taxon>
        <taxon>Caryophylliidae</taxon>
        <taxon>Desmophyllum</taxon>
    </lineage>
</organism>
<dbReference type="AlphaFoldDB" id="A0A9W9ZMH8"/>
<keyword evidence="2" id="KW-1185">Reference proteome</keyword>